<evidence type="ECO:0000256" key="1">
    <source>
        <dbReference type="ARBA" id="ARBA00005995"/>
    </source>
</evidence>
<evidence type="ECO:0000259" key="3">
    <source>
        <dbReference type="Pfam" id="PF01593"/>
    </source>
</evidence>
<dbReference type="GO" id="GO:0003682">
    <property type="term" value="F:chromatin binding"/>
    <property type="evidence" value="ECO:0007669"/>
    <property type="project" value="TreeGrafter"/>
</dbReference>
<dbReference type="Pfam" id="PF01593">
    <property type="entry name" value="Amino_oxidase"/>
    <property type="match status" value="1"/>
</dbReference>
<dbReference type="InterPro" id="IPR036188">
    <property type="entry name" value="FAD/NAD-bd_sf"/>
</dbReference>
<evidence type="ECO:0000313" key="5">
    <source>
        <dbReference type="Proteomes" id="UP000466442"/>
    </source>
</evidence>
<dbReference type="GO" id="GO:0016491">
    <property type="term" value="F:oxidoreductase activity"/>
    <property type="evidence" value="ECO:0007669"/>
    <property type="project" value="UniProtKB-KW"/>
</dbReference>
<dbReference type="InterPro" id="IPR002937">
    <property type="entry name" value="Amino_oxidase"/>
</dbReference>
<dbReference type="OrthoDB" id="9982100at2759"/>
<feature type="domain" description="Amine oxidase" evidence="3">
    <location>
        <begin position="109"/>
        <end position="154"/>
    </location>
</feature>
<comment type="caution">
    <text evidence="4">The sequence shown here is derived from an EMBL/GenBank/DDBJ whole genome shotgun (WGS) entry which is preliminary data.</text>
</comment>
<dbReference type="InterPro" id="IPR050281">
    <property type="entry name" value="Flavin_monoamine_oxidase"/>
</dbReference>
<organism evidence="4 5">
    <name type="scientific">Apolygus lucorum</name>
    <name type="common">Small green plant bug</name>
    <name type="synonym">Lygocoris lucorum</name>
    <dbReference type="NCBI Taxonomy" id="248454"/>
    <lineage>
        <taxon>Eukaryota</taxon>
        <taxon>Metazoa</taxon>
        <taxon>Ecdysozoa</taxon>
        <taxon>Arthropoda</taxon>
        <taxon>Hexapoda</taxon>
        <taxon>Insecta</taxon>
        <taxon>Pterygota</taxon>
        <taxon>Neoptera</taxon>
        <taxon>Paraneoptera</taxon>
        <taxon>Hemiptera</taxon>
        <taxon>Heteroptera</taxon>
        <taxon>Panheteroptera</taxon>
        <taxon>Cimicomorpha</taxon>
        <taxon>Miridae</taxon>
        <taxon>Mirini</taxon>
        <taxon>Apolygus</taxon>
    </lineage>
</organism>
<dbReference type="Gene3D" id="3.50.50.60">
    <property type="entry name" value="FAD/NAD(P)-binding domain"/>
    <property type="match status" value="1"/>
</dbReference>
<evidence type="ECO:0000256" key="2">
    <source>
        <dbReference type="ARBA" id="ARBA00023002"/>
    </source>
</evidence>
<dbReference type="GO" id="GO:0006338">
    <property type="term" value="P:chromatin remodeling"/>
    <property type="evidence" value="ECO:0007669"/>
    <property type="project" value="TreeGrafter"/>
</dbReference>
<name>A0A8S9WZ28_APOLU</name>
<reference evidence="4" key="1">
    <citation type="journal article" date="2021" name="Mol. Ecol. Resour.">
        <title>Apolygus lucorum genome provides insights into omnivorousness and mesophyll feeding.</title>
        <authorList>
            <person name="Liu Y."/>
            <person name="Liu H."/>
            <person name="Wang H."/>
            <person name="Huang T."/>
            <person name="Liu B."/>
            <person name="Yang B."/>
            <person name="Yin L."/>
            <person name="Li B."/>
            <person name="Zhang Y."/>
            <person name="Zhang S."/>
            <person name="Jiang F."/>
            <person name="Zhang X."/>
            <person name="Ren Y."/>
            <person name="Wang B."/>
            <person name="Wang S."/>
            <person name="Lu Y."/>
            <person name="Wu K."/>
            <person name="Fan W."/>
            <person name="Wang G."/>
        </authorList>
    </citation>
    <scope>NUCLEOTIDE SEQUENCE</scope>
    <source>
        <strain evidence="4">12Hb</strain>
    </source>
</reference>
<dbReference type="PANTHER" id="PTHR10742:SF386">
    <property type="entry name" value="LYSINE-SPECIFIC HISTONE DEMETHYLASE 1A"/>
    <property type="match status" value="1"/>
</dbReference>
<proteinExistence type="inferred from homology"/>
<dbReference type="SUPFAM" id="SSF51905">
    <property type="entry name" value="FAD/NAD(P)-binding domain"/>
    <property type="match status" value="1"/>
</dbReference>
<dbReference type="PANTHER" id="PTHR10742">
    <property type="entry name" value="FLAVIN MONOAMINE OXIDASE"/>
    <property type="match status" value="1"/>
</dbReference>
<gene>
    <name evidence="4" type="ORF">GE061_003875</name>
</gene>
<protein>
    <recommendedName>
        <fullName evidence="3">Amine oxidase domain-containing protein</fullName>
    </recommendedName>
</protein>
<evidence type="ECO:0000313" key="4">
    <source>
        <dbReference type="EMBL" id="KAF6201484.1"/>
    </source>
</evidence>
<keyword evidence="5" id="KW-1185">Reference proteome</keyword>
<dbReference type="AlphaFoldDB" id="A0A8S9WZ28"/>
<dbReference type="EMBL" id="WIXP02000012">
    <property type="protein sequence ID" value="KAF6201484.1"/>
    <property type="molecule type" value="Genomic_DNA"/>
</dbReference>
<dbReference type="Proteomes" id="UP000466442">
    <property type="component" value="Linkage Group LG12"/>
</dbReference>
<keyword evidence="2" id="KW-0560">Oxidoreductase</keyword>
<sequence length="156" mass="17504">MFAENLARTSRRTANSLRAVESERNQQDTCSSRTELGVRNNQEQAWCAVRRTFGSQSYMRCESVQVEILIGDSFRWHGFINFGVFKRLKPLPTKEQGRVIVIGAGFTELAAAQQMQQFGMDVIVLEVRDHVRGRIATFQKGSYIADLGAMVVTGLG</sequence>
<dbReference type="GO" id="GO:0050660">
    <property type="term" value="F:flavin adenine dinucleotide binding"/>
    <property type="evidence" value="ECO:0007669"/>
    <property type="project" value="TreeGrafter"/>
</dbReference>
<accession>A0A8S9WZ28</accession>
<comment type="similarity">
    <text evidence="1">Belongs to the flavin monoamine oxidase family.</text>
</comment>